<keyword evidence="2" id="KW-0540">Nuclease</keyword>
<keyword evidence="2" id="KW-0255">Endonuclease</keyword>
<feature type="domain" description="Putative restriction endonuclease" evidence="1">
    <location>
        <begin position="12"/>
        <end position="195"/>
    </location>
</feature>
<dbReference type="Proteomes" id="UP001057561">
    <property type="component" value="Chromosome"/>
</dbReference>
<dbReference type="InterPro" id="IPR012296">
    <property type="entry name" value="Nuclease_put_TT1808"/>
</dbReference>
<dbReference type="PANTHER" id="PTHR34107:SF2">
    <property type="entry name" value="SLL0888 PROTEIN"/>
    <property type="match status" value="1"/>
</dbReference>
<dbReference type="CDD" id="cd06260">
    <property type="entry name" value="DUF820-like"/>
    <property type="match status" value="1"/>
</dbReference>
<gene>
    <name evidence="2" type="ORF">NG743_13180</name>
</gene>
<dbReference type="InterPro" id="IPR008538">
    <property type="entry name" value="Uma2"/>
</dbReference>
<dbReference type="Pfam" id="PF05685">
    <property type="entry name" value="Uma2"/>
    <property type="match status" value="1"/>
</dbReference>
<sequence length="214" mass="24296">MVQVLQKPVTFAEFADWKPDGEPYELHNGVIVEMSQPTGPHEDVIGLLIEELVTEYKRLKLSYSIPKQALVKPPKSESGYVPDILLLNKTNLVNEPLWQKQSTVTQAASIPLIVEVVSTNWRDDYLTKLRDYEEIGIPEYWIIDYLALGGIRYIGSPKQPTISIYLLIEGEYQVRQFRNDEKIISPTFPDLSLTAQQIFQAGNIGLNHGLDGLR</sequence>
<dbReference type="RefSeq" id="WP_257120228.1">
    <property type="nucleotide sequence ID" value="NZ_CP099464.1"/>
</dbReference>
<protein>
    <submittedName>
        <fullName evidence="2">Uma2 family endonuclease</fullName>
    </submittedName>
</protein>
<name>A0ABY5LQJ2_9CYAN</name>
<keyword evidence="2" id="KW-0378">Hydrolase</keyword>
<keyword evidence="3" id="KW-1185">Reference proteome</keyword>
<evidence type="ECO:0000313" key="2">
    <source>
        <dbReference type="EMBL" id="UUO13074.1"/>
    </source>
</evidence>
<accession>A0ABY5LQJ2</accession>
<dbReference type="EMBL" id="CP099464">
    <property type="protein sequence ID" value="UUO13074.1"/>
    <property type="molecule type" value="Genomic_DNA"/>
</dbReference>
<dbReference type="Gene3D" id="3.90.1570.10">
    <property type="entry name" value="tt1808, chain A"/>
    <property type="match status" value="1"/>
</dbReference>
<dbReference type="InterPro" id="IPR011335">
    <property type="entry name" value="Restrct_endonuc-II-like"/>
</dbReference>
<reference evidence="2" key="1">
    <citation type="submission" date="2022-06" db="EMBL/GenBank/DDBJ databases">
        <title>Nostosin G and Spiroidesin B from the Cyanobacterium Dolichospermum sp. NIES-1697.</title>
        <authorList>
            <person name="Phan C.-S."/>
            <person name="Mehjabin J.J."/>
            <person name="Anas A.R.J."/>
            <person name="Hayasaka M."/>
            <person name="Onoki R."/>
            <person name="Wang J."/>
            <person name="Umezawa T."/>
            <person name="Washio K."/>
            <person name="Morikawa M."/>
            <person name="Okino T."/>
        </authorList>
    </citation>
    <scope>NUCLEOTIDE SEQUENCE</scope>
    <source>
        <strain evidence="2">NIES-1697</strain>
    </source>
</reference>
<dbReference type="PANTHER" id="PTHR34107">
    <property type="entry name" value="SLL0198 PROTEIN-RELATED"/>
    <property type="match status" value="1"/>
</dbReference>
<evidence type="ECO:0000259" key="1">
    <source>
        <dbReference type="Pfam" id="PF05685"/>
    </source>
</evidence>
<dbReference type="GO" id="GO:0004519">
    <property type="term" value="F:endonuclease activity"/>
    <property type="evidence" value="ECO:0007669"/>
    <property type="project" value="UniProtKB-KW"/>
</dbReference>
<dbReference type="SUPFAM" id="SSF52980">
    <property type="entry name" value="Restriction endonuclease-like"/>
    <property type="match status" value="1"/>
</dbReference>
<proteinExistence type="predicted"/>
<evidence type="ECO:0000313" key="3">
    <source>
        <dbReference type="Proteomes" id="UP001057561"/>
    </source>
</evidence>
<organism evidence="2 3">
    <name type="scientific">Dolichospermum heterosporum TAC447</name>
    <dbReference type="NCBI Taxonomy" id="747523"/>
    <lineage>
        <taxon>Bacteria</taxon>
        <taxon>Bacillati</taxon>
        <taxon>Cyanobacteriota</taxon>
        <taxon>Cyanophyceae</taxon>
        <taxon>Nostocales</taxon>
        <taxon>Aphanizomenonaceae</taxon>
        <taxon>Dolichospermum</taxon>
        <taxon>Dolichospermum heterosporum</taxon>
    </lineage>
</organism>